<dbReference type="InterPro" id="IPR009836">
    <property type="entry name" value="GRDP-like"/>
</dbReference>
<evidence type="ECO:0000313" key="2">
    <source>
        <dbReference type="EMBL" id="CEI62410.1"/>
    </source>
</evidence>
<sequence length="756" mass="83986">MDAPPAYQAQPDSKAPTFPDKDLGIEAPFADLKIDPTPHDPEPNVCLAHLRLLFAFEALKEDTGYHDGLFGIWDSRADGNIRVRENGDVEELPTEGENTPDLEDKKKALSKLREKRWSLFVARAVDRYQDWWNSLFTSMSSLTEDKMKDKDSLSFGQFVLGANTDWWEHEALPPLDVLMVYHSHLLNPHNFLEDCLRRGLRQFWQSGMPWARVNAAIDGSFNYNVSDENKVTWLAQTNCSWENVQDSNFKLINCPNKNCGSKFKVPWTTCALEETPKTPERPGLVGTGYGDAKFETRCPKCNTKITKETLSVAKFCKDADDLVLMSKPMPGTLLWPPSGVPVVMMDRTGNKFDQRMFPNRMIQHVLRTQIQGLLDSPDPENPPTMETVRKLVETEALMKQSALTTIYGKPTRTVPAFSKRTTRKMMSRYWENFSPFALDLTGSVMRQGIFSEKMCKLDWLHSPTARETMERCCVKYKRFIRLIAKNPRSVAVPTLDVDLAWHTHQLSPLAYYHYTTRKTFKFIRHDDKIEDNKLNEGFEWTSKMYQDTYDEVYSECTCWYCEATRAAHVSSAGRILKLSHNEKITDKFYESGKADMCPPDNSAHISSHNAVRTSDEALLATNQIEKVQNRMRAVHNKRLEENYQKACKRAEKKGRKLPPKDQYYDHWGYSYMMYGPFMAPVVFVPIYAYGAAPACAGGSCGGGVAAGACSAGAGDGGGDCAGGGGGCAGGGGCGGGGGGGCGGGGGGGGCGGGGGS</sequence>
<reference evidence="3" key="1">
    <citation type="submission" date="2014-10" db="EMBL/GenBank/DDBJ databases">
        <authorList>
            <person name="King R."/>
        </authorList>
    </citation>
    <scope>NUCLEOTIDE SEQUENCE [LARGE SCALE GENOMIC DNA]</scope>
    <source>
        <strain evidence="3">A3/5</strain>
    </source>
</reference>
<evidence type="ECO:0000256" key="1">
    <source>
        <dbReference type="SAM" id="MobiDB-lite"/>
    </source>
</evidence>
<dbReference type="Proteomes" id="UP000245910">
    <property type="component" value="Chromosome II"/>
</dbReference>
<feature type="region of interest" description="Disordered" evidence="1">
    <location>
        <begin position="1"/>
        <end position="21"/>
    </location>
</feature>
<protein>
    <submittedName>
        <fullName evidence="2">Uncharacterized protein</fullName>
    </submittedName>
</protein>
<keyword evidence="3" id="KW-1185">Reference proteome</keyword>
<name>A0A2L2TP28_9HYPO</name>
<accession>A0A2L2TP28</accession>
<dbReference type="STRING" id="56646.A0A2L2TP28"/>
<dbReference type="AlphaFoldDB" id="A0A2L2TP28"/>
<dbReference type="Pfam" id="PF07173">
    <property type="entry name" value="GRDP-like"/>
    <property type="match status" value="1"/>
</dbReference>
<organism evidence="2 3">
    <name type="scientific">Fusarium venenatum</name>
    <dbReference type="NCBI Taxonomy" id="56646"/>
    <lineage>
        <taxon>Eukaryota</taxon>
        <taxon>Fungi</taxon>
        <taxon>Dikarya</taxon>
        <taxon>Ascomycota</taxon>
        <taxon>Pezizomycotina</taxon>
        <taxon>Sordariomycetes</taxon>
        <taxon>Hypocreomycetidae</taxon>
        <taxon>Hypocreales</taxon>
        <taxon>Nectriaceae</taxon>
        <taxon>Fusarium</taxon>
    </lineage>
</organism>
<dbReference type="OrthoDB" id="2684236at2759"/>
<dbReference type="EMBL" id="LN649230">
    <property type="protein sequence ID" value="CEI62410.1"/>
    <property type="molecule type" value="Genomic_DNA"/>
</dbReference>
<dbReference type="PANTHER" id="PTHR34365:SF7">
    <property type="entry name" value="GLYCINE-RICH DOMAIN-CONTAINING PROTEIN 1"/>
    <property type="match status" value="1"/>
</dbReference>
<proteinExistence type="predicted"/>
<evidence type="ECO:0000313" key="3">
    <source>
        <dbReference type="Proteomes" id="UP000245910"/>
    </source>
</evidence>
<dbReference type="PANTHER" id="PTHR34365">
    <property type="entry name" value="ENOLASE (DUF1399)"/>
    <property type="match status" value="1"/>
</dbReference>